<evidence type="ECO:0000313" key="2">
    <source>
        <dbReference type="Proteomes" id="UP000236654"/>
    </source>
</evidence>
<dbReference type="SUPFAM" id="SSF53756">
    <property type="entry name" value="UDP-Glycosyltransferase/glycogen phosphorylase"/>
    <property type="match status" value="1"/>
</dbReference>
<gene>
    <name evidence="1" type="ORF">CW751_01130</name>
</gene>
<dbReference type="EMBL" id="PJNI01000001">
    <property type="protein sequence ID" value="PKR81970.1"/>
    <property type="molecule type" value="Genomic_DNA"/>
</dbReference>
<comment type="caution">
    <text evidence="1">The sequence shown here is derived from an EMBL/GenBank/DDBJ whole genome shotgun (WGS) entry which is preliminary data.</text>
</comment>
<protein>
    <recommendedName>
        <fullName evidence="3">Glycosyltransferase subfamily 4-like N-terminal domain-containing protein</fullName>
    </recommendedName>
</protein>
<evidence type="ECO:0000313" key="1">
    <source>
        <dbReference type="EMBL" id="PKR81970.1"/>
    </source>
</evidence>
<organism evidence="1 2">
    <name type="scientific">Brumimicrobium salinarum</name>
    <dbReference type="NCBI Taxonomy" id="2058658"/>
    <lineage>
        <taxon>Bacteria</taxon>
        <taxon>Pseudomonadati</taxon>
        <taxon>Bacteroidota</taxon>
        <taxon>Flavobacteriia</taxon>
        <taxon>Flavobacteriales</taxon>
        <taxon>Crocinitomicaceae</taxon>
        <taxon>Brumimicrobium</taxon>
    </lineage>
</organism>
<proteinExistence type="predicted"/>
<dbReference type="OrthoDB" id="977218at2"/>
<evidence type="ECO:0008006" key="3">
    <source>
        <dbReference type="Google" id="ProtNLM"/>
    </source>
</evidence>
<name>A0A2I0R6I2_9FLAO</name>
<accession>A0A2I0R6I2</accession>
<keyword evidence="2" id="KW-1185">Reference proteome</keyword>
<dbReference type="RefSeq" id="WP_101333116.1">
    <property type="nucleotide sequence ID" value="NZ_PJNI01000001.1"/>
</dbReference>
<dbReference type="Gene3D" id="3.40.50.2000">
    <property type="entry name" value="Glycogen Phosphorylase B"/>
    <property type="match status" value="1"/>
</dbReference>
<sequence>MKILIISYYAFPLNAVASYRIESFCEGFTQQGADVTLLTRHWGESFKSWEDILSSNEKEPEIKHEKGYRQIFLPYKAKPKDSKFRLISTLSTFKNYLLGNLQTETNAYANFKAYALDLLKKESDFDLVLVSSPPNNLIRLASYLYNKTNIPYVLDIRDFLNDRYLMKQNKEDFKSYVLNTFTFLHVKKWMKNATLVTTVSPILANVFRKKYNKNTILALNGYEQKYFQNEKLVVYRNKTFTIRHLGSAYQGFDFKPIIYGISKFMSKNPNVKVNIELIGMHNSQIEGEFLKAFNSQNLKIIKNRVSKNVVIDKTINSDVLLLAWNLYKGNYGTKLFDYLASGSHILLCPPDNSVVEDLIRKHENGSVANTSDEVCAVLEEQYKLWEEGKNKTKINNYPQFARENIAVDLYQELKQIVDANQ</sequence>
<dbReference type="Proteomes" id="UP000236654">
    <property type="component" value="Unassembled WGS sequence"/>
</dbReference>
<dbReference type="AlphaFoldDB" id="A0A2I0R6I2"/>
<reference evidence="1 2" key="1">
    <citation type="submission" date="2017-12" db="EMBL/GenBank/DDBJ databases">
        <title>The draft genome sequence of Brumimicrobium saltpan LHR20.</title>
        <authorList>
            <person name="Do Z.-J."/>
            <person name="Luo H.-R."/>
        </authorList>
    </citation>
    <scope>NUCLEOTIDE SEQUENCE [LARGE SCALE GENOMIC DNA]</scope>
    <source>
        <strain evidence="1 2">LHR20</strain>
    </source>
</reference>